<dbReference type="Gene3D" id="1.25.10.10">
    <property type="entry name" value="Leucine-rich Repeat Variant"/>
    <property type="match status" value="1"/>
</dbReference>
<dbReference type="Pfam" id="PF26524">
    <property type="entry name" value="ARM_7"/>
    <property type="match status" value="1"/>
</dbReference>
<dbReference type="InterPro" id="IPR011990">
    <property type="entry name" value="TPR-like_helical_dom_sf"/>
</dbReference>
<dbReference type="AlphaFoldDB" id="A0A834TYC3"/>
<keyword evidence="7" id="KW-1185">Reference proteome</keyword>
<protein>
    <recommendedName>
        <fullName evidence="3">Protein unc-45 homolog B</fullName>
    </recommendedName>
</protein>
<sequence>MDSLVNKKSLINLNPFPKTSDDDDQFCTTAYCFFCSMKEADVSLRRSRIANCFKHIPLTDHPQHVLVLSGLWTISMAQPNNPEFPSLGIFHCMATLIHKAITHPHWLLHHHNIYIPYYAAHIIGSLTINQEHFAQIAVQSGVIPPLLQLLRGQITWVEQRVAVRALGHLASYGTTFQSLADYGQEVVNLAINLASTCLELVYVQFVGVKDVNKRLKYHRELMTRGIHGDLELENRKAEEWASQLQCWSLHLLNCFASKERGLDVICANMEFLEDLCHMWGGLVNQTSPAGVGLIRVLCYTKLGRKTIAQSPKIIKSLGNLSRSSDDWQYMGIHCLLLLLKDVDTRYKVFDIAASYLIDLIDLTSLRDKSKVGEAITNVLLLEYKHSNKLMRLNRHKVDQKPLLRQVLDLKVDRWKKERVISEEKLEEKRVLVSLIKQQANHKLCLGEIEGALRKYSEALDTCPLKYRKERMVLYSKRAQCHLLLNDPDPAISDSTRALCLSNPVNTHRKSLWRRSHAYDMKGLAKESLMDYVMFINITGCAKSDINPKRVKIPYDAVRMICKQMEATWLFAIPRSKAAQKESKDRLLFAQQRIQFRWVEMMKWKGKVWDENVKKNELVALKLEEIGDWWFVEVMLGGESL</sequence>
<dbReference type="InterPro" id="IPR011989">
    <property type="entry name" value="ARM-like"/>
</dbReference>
<proteinExistence type="predicted"/>
<reference evidence="6" key="1">
    <citation type="submission" date="2020-09" db="EMBL/GenBank/DDBJ databases">
        <title>Genome-Enabled Discovery of Anthraquinone Biosynthesis in Senna tora.</title>
        <authorList>
            <person name="Kang S.-H."/>
            <person name="Pandey R.P."/>
            <person name="Lee C.-M."/>
            <person name="Sim J.-S."/>
            <person name="Jeong J.-T."/>
            <person name="Choi B.-S."/>
            <person name="Jung M."/>
            <person name="Ginzburg D."/>
            <person name="Zhao K."/>
            <person name="Won S.Y."/>
            <person name="Oh T.-J."/>
            <person name="Yu Y."/>
            <person name="Kim N.-H."/>
            <person name="Lee O.R."/>
            <person name="Lee T.-H."/>
            <person name="Bashyal P."/>
            <person name="Kim T.-S."/>
            <person name="Lee W.-H."/>
            <person name="Kawkins C."/>
            <person name="Kim C.-K."/>
            <person name="Kim J.S."/>
            <person name="Ahn B.O."/>
            <person name="Rhee S.Y."/>
            <person name="Sohng J.K."/>
        </authorList>
    </citation>
    <scope>NUCLEOTIDE SEQUENCE</scope>
    <source>
        <tissue evidence="6">Leaf</tissue>
    </source>
</reference>
<dbReference type="SMART" id="SM00185">
    <property type="entry name" value="ARM"/>
    <property type="match status" value="1"/>
</dbReference>
<evidence type="ECO:0000313" key="6">
    <source>
        <dbReference type="EMBL" id="KAF7830567.1"/>
    </source>
</evidence>
<dbReference type="OrthoDB" id="1872379at2759"/>
<dbReference type="SUPFAM" id="SSF48371">
    <property type="entry name" value="ARM repeat"/>
    <property type="match status" value="1"/>
</dbReference>
<evidence type="ECO:0000256" key="4">
    <source>
        <dbReference type="ARBA" id="ARBA00022737"/>
    </source>
</evidence>
<dbReference type="EMBL" id="JAAIUW010000005">
    <property type="protein sequence ID" value="KAF7830567.1"/>
    <property type="molecule type" value="Genomic_DNA"/>
</dbReference>
<comment type="caution">
    <text evidence="6">The sequence shown here is derived from an EMBL/GenBank/DDBJ whole genome shotgun (WGS) entry which is preliminary data.</text>
</comment>
<dbReference type="PANTHER" id="PTHR46578">
    <property type="entry name" value="ARM-REPEAT/TETRATRICOPEPTIDE REPEAT (TPR)-LIKE PROTEIN"/>
    <property type="match status" value="1"/>
</dbReference>
<evidence type="ECO:0000256" key="3">
    <source>
        <dbReference type="ARBA" id="ARBA00020768"/>
    </source>
</evidence>
<evidence type="ECO:0000256" key="2">
    <source>
        <dbReference type="ARBA" id="ARBA00004216"/>
    </source>
</evidence>
<dbReference type="InterPro" id="IPR058868">
    <property type="entry name" value="ARM_7"/>
</dbReference>
<dbReference type="PANTHER" id="PTHR46578:SF1">
    <property type="entry name" value="ARM-REPEAT_TETRATRICOPEPTIDE REPEAT (TPR)-LIKE PROTEIN"/>
    <property type="match status" value="1"/>
</dbReference>
<dbReference type="InterPro" id="IPR000225">
    <property type="entry name" value="Armadillo"/>
</dbReference>
<accession>A0A834TYC3</accession>
<feature type="domain" description="ARM repeat N-terminal plant" evidence="5">
    <location>
        <begin position="25"/>
        <end position="266"/>
    </location>
</feature>
<dbReference type="InterPro" id="IPR016024">
    <property type="entry name" value="ARM-type_fold"/>
</dbReference>
<evidence type="ECO:0000313" key="7">
    <source>
        <dbReference type="Proteomes" id="UP000634136"/>
    </source>
</evidence>
<dbReference type="SUPFAM" id="SSF48452">
    <property type="entry name" value="TPR-like"/>
    <property type="match status" value="1"/>
</dbReference>
<keyword evidence="4" id="KW-0677">Repeat</keyword>
<name>A0A834TYC3_9FABA</name>
<evidence type="ECO:0000256" key="1">
    <source>
        <dbReference type="ARBA" id="ARBA00004161"/>
    </source>
</evidence>
<comment type="subcellular location">
    <subcellularLocation>
        <location evidence="1">Cytoplasm</location>
        <location evidence="1">Myofibril</location>
        <location evidence="1">Sarcomere</location>
        <location evidence="1">A band</location>
    </subcellularLocation>
    <subcellularLocation>
        <location evidence="2">Cytoplasm</location>
        <location evidence="2">Myofibril</location>
        <location evidence="2">Sarcomere</location>
        <location evidence="2">Z line</location>
    </subcellularLocation>
</comment>
<dbReference type="Proteomes" id="UP000634136">
    <property type="component" value="Unassembled WGS sequence"/>
</dbReference>
<dbReference type="Gene3D" id="1.25.40.10">
    <property type="entry name" value="Tetratricopeptide repeat domain"/>
    <property type="match status" value="1"/>
</dbReference>
<evidence type="ECO:0000259" key="5">
    <source>
        <dbReference type="Pfam" id="PF26524"/>
    </source>
</evidence>
<organism evidence="6 7">
    <name type="scientific">Senna tora</name>
    <dbReference type="NCBI Taxonomy" id="362788"/>
    <lineage>
        <taxon>Eukaryota</taxon>
        <taxon>Viridiplantae</taxon>
        <taxon>Streptophyta</taxon>
        <taxon>Embryophyta</taxon>
        <taxon>Tracheophyta</taxon>
        <taxon>Spermatophyta</taxon>
        <taxon>Magnoliopsida</taxon>
        <taxon>eudicotyledons</taxon>
        <taxon>Gunneridae</taxon>
        <taxon>Pentapetalae</taxon>
        <taxon>rosids</taxon>
        <taxon>fabids</taxon>
        <taxon>Fabales</taxon>
        <taxon>Fabaceae</taxon>
        <taxon>Caesalpinioideae</taxon>
        <taxon>Cassia clade</taxon>
        <taxon>Senna</taxon>
    </lineage>
</organism>
<gene>
    <name evidence="6" type="ORF">G2W53_012900</name>
</gene>